<dbReference type="STRING" id="1841860.GCA_900157375_01547"/>
<organism evidence="3 4">
    <name type="scientific">Mycobacterium rhizamassiliense</name>
    <dbReference type="NCBI Taxonomy" id="1841860"/>
    <lineage>
        <taxon>Bacteria</taxon>
        <taxon>Bacillati</taxon>
        <taxon>Actinomycetota</taxon>
        <taxon>Actinomycetes</taxon>
        <taxon>Mycobacteriales</taxon>
        <taxon>Mycobacteriaceae</taxon>
        <taxon>Mycobacterium</taxon>
    </lineage>
</organism>
<protein>
    <recommendedName>
        <fullName evidence="2">Amidohydrolase-related domain-containing protein</fullName>
    </recommendedName>
</protein>
<accession>A0A2U3NQF9</accession>
<dbReference type="InterPro" id="IPR032466">
    <property type="entry name" value="Metal_Hydrolase"/>
</dbReference>
<dbReference type="InterPro" id="IPR032465">
    <property type="entry name" value="ACMSD"/>
</dbReference>
<evidence type="ECO:0000313" key="4">
    <source>
        <dbReference type="Proteomes" id="UP000240988"/>
    </source>
</evidence>
<dbReference type="Gene3D" id="3.20.20.140">
    <property type="entry name" value="Metal-dependent hydrolases"/>
    <property type="match status" value="1"/>
</dbReference>
<dbReference type="PANTHER" id="PTHR21240:SF28">
    <property type="entry name" value="ISO-OROTATE DECARBOXYLASE (EUROFUNG)"/>
    <property type="match status" value="1"/>
</dbReference>
<dbReference type="EMBL" id="FUFA01000002">
    <property type="protein sequence ID" value="SPM33742.1"/>
    <property type="molecule type" value="Genomic_DNA"/>
</dbReference>
<proteinExistence type="predicted"/>
<gene>
    <name evidence="3" type="ORF">MRAB57_1546</name>
</gene>
<dbReference type="PANTHER" id="PTHR21240">
    <property type="entry name" value="2-AMINO-3-CARBOXYLMUCONATE-6-SEMIALDEHYDE DECARBOXYLASE"/>
    <property type="match status" value="1"/>
</dbReference>
<dbReference type="SUPFAM" id="SSF51556">
    <property type="entry name" value="Metallo-dependent hydrolases"/>
    <property type="match status" value="1"/>
</dbReference>
<dbReference type="OrthoDB" id="8673349at2"/>
<dbReference type="Pfam" id="PF04909">
    <property type="entry name" value="Amidohydro_2"/>
    <property type="match status" value="1"/>
</dbReference>
<evidence type="ECO:0000256" key="1">
    <source>
        <dbReference type="ARBA" id="ARBA00023239"/>
    </source>
</evidence>
<keyword evidence="4" id="KW-1185">Reference proteome</keyword>
<keyword evidence="1" id="KW-0456">Lyase</keyword>
<dbReference type="RefSeq" id="WP_077087057.1">
    <property type="nucleotide sequence ID" value="NZ_LT721901.1"/>
</dbReference>
<name>A0A2U3NQF9_9MYCO</name>
<evidence type="ECO:0000313" key="3">
    <source>
        <dbReference type="EMBL" id="SPM33742.1"/>
    </source>
</evidence>
<dbReference type="GO" id="GO:0005737">
    <property type="term" value="C:cytoplasm"/>
    <property type="evidence" value="ECO:0007669"/>
    <property type="project" value="TreeGrafter"/>
</dbReference>
<evidence type="ECO:0000259" key="2">
    <source>
        <dbReference type="Pfam" id="PF04909"/>
    </source>
</evidence>
<dbReference type="Proteomes" id="UP000240988">
    <property type="component" value="Unassembled WGS sequence"/>
</dbReference>
<dbReference type="AlphaFoldDB" id="A0A2U3NQF9"/>
<feature type="domain" description="Amidohydrolase-related" evidence="2">
    <location>
        <begin position="129"/>
        <end position="347"/>
    </location>
</feature>
<dbReference type="InterPro" id="IPR006680">
    <property type="entry name" value="Amidohydro-rel"/>
</dbReference>
<dbReference type="GO" id="GO:0016831">
    <property type="term" value="F:carboxy-lyase activity"/>
    <property type="evidence" value="ECO:0007669"/>
    <property type="project" value="InterPro"/>
</dbReference>
<dbReference type="GO" id="GO:0016787">
    <property type="term" value="F:hydrolase activity"/>
    <property type="evidence" value="ECO:0007669"/>
    <property type="project" value="InterPro"/>
</dbReference>
<sequence length="391" mass="44091">MAKIVDADSHIFEQPGMWRDYMPASQRHLALEIEEDELGFSWLTHRDKRLLQCYISQPGEWWESYGGPHQRQRAGEPAQTRYQDMPATYRDPVARRDALAGWGLDQQVIFPNWGLNFGFYLQGDAESERANIGSWNRWAAEISNVGAGRLLPAGHLTLRAEPDWISEQLNGMAAAGIRQVFLPIGLIDGKRLSHPDFEHVWAQMVDLALVPTFHIGAFAERTIADGYHDGDIIQYMTLQSLVMNGLEAQIALCDLVTNGLFDRHPKLNWVIAEYSVGWIPEFRFKLDMGYDVHYKVVGAHNVTLANKPSTYLDEHIRFVSFANERPDKVMDRSADNIMFGSDYPHAEGLLNPLEDYREKAGDLGDRGPAFYGGTLTKALDSAAGARSLARQ</sequence>
<reference evidence="3 4" key="1">
    <citation type="submission" date="2017-01" db="EMBL/GenBank/DDBJ databases">
        <authorList>
            <consortium name="Urmite Genomes"/>
        </authorList>
    </citation>
    <scope>NUCLEOTIDE SEQUENCE [LARGE SCALE GENOMIC DNA]</scope>
    <source>
        <strain evidence="3 4">AB57</strain>
    </source>
</reference>
<dbReference type="GO" id="GO:0019748">
    <property type="term" value="P:secondary metabolic process"/>
    <property type="evidence" value="ECO:0007669"/>
    <property type="project" value="TreeGrafter"/>
</dbReference>